<name>A0AA36G7K8_9BILA</name>
<evidence type="ECO:0000256" key="7">
    <source>
        <dbReference type="SAM" id="Phobius"/>
    </source>
</evidence>
<reference evidence="8" key="1">
    <citation type="submission" date="2023-06" db="EMBL/GenBank/DDBJ databases">
        <authorList>
            <person name="Delattre M."/>
        </authorList>
    </citation>
    <scope>NUCLEOTIDE SEQUENCE</scope>
    <source>
        <strain evidence="8">AF72</strain>
    </source>
</reference>
<proteinExistence type="inferred from homology"/>
<feature type="transmembrane region" description="Helical" evidence="7">
    <location>
        <begin position="481"/>
        <end position="499"/>
    </location>
</feature>
<keyword evidence="6" id="KW-0325">Glycoprotein</keyword>
<keyword evidence="4 7" id="KW-1133">Transmembrane helix</keyword>
<dbReference type="AlphaFoldDB" id="A0AA36G7K8"/>
<comment type="subcellular location">
    <subcellularLocation>
        <location evidence="1">Membrane</location>
    </subcellularLocation>
</comment>
<dbReference type="PANTHER" id="PTHR11923">
    <property type="entry name" value="SCAVENGER RECEPTOR CLASS B TYPE-1 SR-B1"/>
    <property type="match status" value="1"/>
</dbReference>
<comment type="similarity">
    <text evidence="2">Belongs to the CD36 family.</text>
</comment>
<evidence type="ECO:0000256" key="2">
    <source>
        <dbReference type="ARBA" id="ARBA00010532"/>
    </source>
</evidence>
<dbReference type="PRINTS" id="PR01609">
    <property type="entry name" value="CD36FAMILY"/>
</dbReference>
<feature type="transmembrane region" description="Helical" evidence="7">
    <location>
        <begin position="21"/>
        <end position="47"/>
    </location>
</feature>
<comment type="caution">
    <text evidence="8">The sequence shown here is derived from an EMBL/GenBank/DDBJ whole genome shotgun (WGS) entry which is preliminary data.</text>
</comment>
<dbReference type="InterPro" id="IPR002159">
    <property type="entry name" value="CD36_fam"/>
</dbReference>
<evidence type="ECO:0000256" key="5">
    <source>
        <dbReference type="ARBA" id="ARBA00023136"/>
    </source>
</evidence>
<protein>
    <submittedName>
        <fullName evidence="8">Uncharacterized protein</fullName>
    </submittedName>
</protein>
<evidence type="ECO:0000256" key="1">
    <source>
        <dbReference type="ARBA" id="ARBA00004370"/>
    </source>
</evidence>
<dbReference type="Proteomes" id="UP001177023">
    <property type="component" value="Unassembled WGS sequence"/>
</dbReference>
<evidence type="ECO:0000313" key="9">
    <source>
        <dbReference type="Proteomes" id="UP001177023"/>
    </source>
</evidence>
<feature type="non-terminal residue" evidence="8">
    <location>
        <position position="1"/>
    </location>
</feature>
<evidence type="ECO:0000256" key="4">
    <source>
        <dbReference type="ARBA" id="ARBA00022989"/>
    </source>
</evidence>
<dbReference type="GO" id="GO:0005044">
    <property type="term" value="F:scavenger receptor activity"/>
    <property type="evidence" value="ECO:0007669"/>
    <property type="project" value="TreeGrafter"/>
</dbReference>
<evidence type="ECO:0000313" key="8">
    <source>
        <dbReference type="EMBL" id="CAJ0580968.1"/>
    </source>
</evidence>
<keyword evidence="3 7" id="KW-0812">Transmembrane</keyword>
<dbReference type="EMBL" id="CATQJA010002662">
    <property type="protein sequence ID" value="CAJ0580968.1"/>
    <property type="molecule type" value="Genomic_DNA"/>
</dbReference>
<dbReference type="PANTHER" id="PTHR11923:SF103">
    <property type="entry name" value="SCAVENGER RECEPTOR (CD36 FAMILY) RELATED"/>
    <property type="match status" value="1"/>
</dbReference>
<dbReference type="GO" id="GO:0016020">
    <property type="term" value="C:membrane"/>
    <property type="evidence" value="ECO:0007669"/>
    <property type="project" value="UniProtKB-SubCell"/>
</dbReference>
<dbReference type="GO" id="GO:0005737">
    <property type="term" value="C:cytoplasm"/>
    <property type="evidence" value="ECO:0007669"/>
    <property type="project" value="TreeGrafter"/>
</dbReference>
<keyword evidence="9" id="KW-1185">Reference proteome</keyword>
<organism evidence="8 9">
    <name type="scientific">Mesorhabditis spiculigera</name>
    <dbReference type="NCBI Taxonomy" id="96644"/>
    <lineage>
        <taxon>Eukaryota</taxon>
        <taxon>Metazoa</taxon>
        <taxon>Ecdysozoa</taxon>
        <taxon>Nematoda</taxon>
        <taxon>Chromadorea</taxon>
        <taxon>Rhabditida</taxon>
        <taxon>Rhabditina</taxon>
        <taxon>Rhabditomorpha</taxon>
        <taxon>Rhabditoidea</taxon>
        <taxon>Rhabditidae</taxon>
        <taxon>Mesorhabditinae</taxon>
        <taxon>Mesorhabditis</taxon>
    </lineage>
</organism>
<keyword evidence="5 7" id="KW-0472">Membrane</keyword>
<gene>
    <name evidence="8" type="ORF">MSPICULIGERA_LOCUS19137</name>
</gene>
<accession>A0AA36G7K8</accession>
<evidence type="ECO:0000256" key="6">
    <source>
        <dbReference type="ARBA" id="ARBA00023180"/>
    </source>
</evidence>
<dbReference type="Pfam" id="PF01130">
    <property type="entry name" value="CD36"/>
    <property type="match status" value="1"/>
</dbReference>
<sequence length="541" mass="60945">MSSVSTGAEKTKKGPRWKICAAALVITGLLTLLFGFLLYVAIVPAVIKSQIIENSRLVEGNQMWNKWIDPQYKINFNVWVHSIKNPDQILDGELPEVGTTGPYVFRKKIENKVVSHENGTVTFKRFDYKFFDEEASCPTCILGNRAWVPNLIYQKFVEAASTSGMRAAATALLTQTAFLEVDVGELLFDGYKDPFLDKICEIPFMNFVCESILDVPERIGLLYGTNGTNDGVYEVSDGVEDSSTLAKVLKWNGEDHVDNSWWSDDEARKIRGTEGSLFPPFIQKDQRIYVFITQLCRSVYLVFKEEVMYRDIPAYRFVLPADVLDQSLDENKGYCNPTDKKFFASLQNDTECLPRGLLDISHCQQGQPPIVISMPAFHYAPDEVKNHIRGLNATNPETDEIYVDIEPQLGSVLYAQRVFQVNIEMWKGENLAFPVNLKKMRSSIVPVITVREIANIDEDTYNIIKHDLIDTSALAYGASKVIMILSLFFFVAAAALVMFKVLDISGLLAEAVRRIHHGESVSFLFNNIPKKPVTDENGDLV</sequence>
<evidence type="ECO:0000256" key="3">
    <source>
        <dbReference type="ARBA" id="ARBA00022692"/>
    </source>
</evidence>